<dbReference type="SMART" id="SM00758">
    <property type="entry name" value="PA14"/>
    <property type="match status" value="1"/>
</dbReference>
<dbReference type="PANTHER" id="PTHR40079">
    <property type="entry name" value="MANNAN ENDO-1,4-BETA-MANNOSIDASE E-RELATED"/>
    <property type="match status" value="1"/>
</dbReference>
<evidence type="ECO:0000256" key="6">
    <source>
        <dbReference type="SAM" id="SignalP"/>
    </source>
</evidence>
<dbReference type="InterPro" id="IPR000805">
    <property type="entry name" value="Glyco_hydro_26"/>
</dbReference>
<evidence type="ECO:0000256" key="4">
    <source>
        <dbReference type="PROSITE-ProRule" id="PRU01100"/>
    </source>
</evidence>
<evidence type="ECO:0008006" key="12">
    <source>
        <dbReference type="Google" id="ProtNLM"/>
    </source>
</evidence>
<feature type="compositionally biased region" description="Pro residues" evidence="5">
    <location>
        <begin position="193"/>
        <end position="205"/>
    </location>
</feature>
<feature type="domain" description="PA14" evidence="8">
    <location>
        <begin position="46"/>
        <end position="184"/>
    </location>
</feature>
<dbReference type="Pfam" id="PF22184">
    <property type="entry name" value="CBM_56"/>
    <property type="match status" value="1"/>
</dbReference>
<dbReference type="Pfam" id="PF07691">
    <property type="entry name" value="PA14"/>
    <property type="match status" value="1"/>
</dbReference>
<dbReference type="InterPro" id="IPR022790">
    <property type="entry name" value="GH26_dom"/>
</dbReference>
<dbReference type="InterPro" id="IPR037524">
    <property type="entry name" value="PA14/GLEYA"/>
</dbReference>
<reference evidence="10 11" key="1">
    <citation type="submission" date="2021-02" db="EMBL/GenBank/DDBJ databases">
        <title>Whole genome sequencing of Streptomyces actuosus VRA1.</title>
        <authorList>
            <person name="Sen G."/>
            <person name="Sen A."/>
        </authorList>
    </citation>
    <scope>NUCLEOTIDE SEQUENCE [LARGE SCALE GENOMIC DNA]</scope>
    <source>
        <strain evidence="10 11">VRA1</strain>
    </source>
</reference>
<dbReference type="PROSITE" id="PS52005">
    <property type="entry name" value="CBM56"/>
    <property type="match status" value="1"/>
</dbReference>
<dbReference type="InterPro" id="IPR017853">
    <property type="entry name" value="GH"/>
</dbReference>
<keyword evidence="11" id="KW-1185">Reference proteome</keyword>
<feature type="region of interest" description="Disordered" evidence="5">
    <location>
        <begin position="186"/>
        <end position="205"/>
    </location>
</feature>
<organism evidence="10 11">
    <name type="scientific">Streptomyces actuosus</name>
    <dbReference type="NCBI Taxonomy" id="1885"/>
    <lineage>
        <taxon>Bacteria</taxon>
        <taxon>Bacillati</taxon>
        <taxon>Actinomycetota</taxon>
        <taxon>Actinomycetes</taxon>
        <taxon>Kitasatosporales</taxon>
        <taxon>Streptomycetaceae</taxon>
        <taxon>Streptomyces</taxon>
    </lineage>
</organism>
<evidence type="ECO:0000259" key="8">
    <source>
        <dbReference type="PROSITE" id="PS51820"/>
    </source>
</evidence>
<dbReference type="PROSITE" id="PS51764">
    <property type="entry name" value="GH26"/>
    <property type="match status" value="1"/>
</dbReference>
<keyword evidence="3 4" id="KW-0326">Glycosidase</keyword>
<dbReference type="PANTHER" id="PTHR40079:SF4">
    <property type="entry name" value="GH26 DOMAIN-CONTAINING PROTEIN-RELATED"/>
    <property type="match status" value="1"/>
</dbReference>
<evidence type="ECO:0000313" key="11">
    <source>
        <dbReference type="Proteomes" id="UP000788262"/>
    </source>
</evidence>
<evidence type="ECO:0000259" key="7">
    <source>
        <dbReference type="PROSITE" id="PS51764"/>
    </source>
</evidence>
<evidence type="ECO:0000256" key="2">
    <source>
        <dbReference type="ARBA" id="ARBA00022801"/>
    </source>
</evidence>
<keyword evidence="2 4" id="KW-0378">Hydrolase</keyword>
<feature type="signal peptide" evidence="6">
    <location>
        <begin position="1"/>
        <end position="37"/>
    </location>
</feature>
<feature type="active site" description="Proton donor" evidence="4">
    <location>
        <position position="338"/>
    </location>
</feature>
<dbReference type="Pfam" id="PF02156">
    <property type="entry name" value="Glyco_hydro_26"/>
    <property type="match status" value="1"/>
</dbReference>
<feature type="compositionally biased region" description="Low complexity" evidence="5">
    <location>
        <begin position="549"/>
        <end position="560"/>
    </location>
</feature>
<dbReference type="Gene3D" id="3.20.20.80">
    <property type="entry name" value="Glycosidases"/>
    <property type="match status" value="1"/>
</dbReference>
<feature type="domain" description="CBM56" evidence="9">
    <location>
        <begin position="556"/>
        <end position="647"/>
    </location>
</feature>
<evidence type="ECO:0000259" key="9">
    <source>
        <dbReference type="PROSITE" id="PS52005"/>
    </source>
</evidence>
<evidence type="ECO:0000313" key="10">
    <source>
        <dbReference type="EMBL" id="MBN0048051.1"/>
    </source>
</evidence>
<gene>
    <name evidence="10" type="ORF">JS756_28855</name>
</gene>
<name>A0ABS2VYG9_STRAS</name>
<dbReference type="SUPFAM" id="SSF51445">
    <property type="entry name" value="(Trans)glycosidases"/>
    <property type="match status" value="1"/>
</dbReference>
<feature type="active site" description="Nucleophile" evidence="4">
    <location>
        <position position="428"/>
    </location>
</feature>
<evidence type="ECO:0000256" key="3">
    <source>
        <dbReference type="ARBA" id="ARBA00023295"/>
    </source>
</evidence>
<dbReference type="SUPFAM" id="SSF56988">
    <property type="entry name" value="Anthrax protective antigen"/>
    <property type="match status" value="1"/>
</dbReference>
<sequence length="661" mass="73020">MRSPVPRVAQRRRGLLLTSILALILGLFVASPSSGSAAEPAAAAMPSGDGLKGECFNNKTLSGTPSATRVDPVVDFNWGQSGPPGVGGDNFSIRWSGMLMPPSDGVYTFYTTTTDDGVRLWVDGQPVISRWAVMPATRIKGRVELKGGQKVHVTMEYFESAGEASAKLEWAPPGKAAERVPQQALFSQDDGSPVPPPRDPPPPPPVDHYVSGRFIPPDGKALMVVGQDLGGIQGYVDGGLPAPGGTTTYCDIAEANQPYILYGCRDDERVDYGAGPVNAYENLSDYPNSTLVMGLYIVDNSGQNLAKIADGRDDQYVDHLAHLFKDDGRPVYLRIGYEFDGPWNHYDPTGYVKAFRHIVDRFRLLGVDNVAYVWQAATYMTTKPIEQWYPGDDYVDWTGVSYFQYFPAPYDQMLEFSRAHGKPMMVAESTPQGYDLDARTNYWNGAVTDEEIWYGWYAGFFDWVHENRDVVRAVAYINTEWNAQAMWGGLWGDSRVETNPYIKGKWLDELNNPVMGWMNASPDLFATLKKSNPPQPTPTPTPTGPTPTPTSTEPTPGAGTFDQGAEQVNATTVRLWFKPDGFTPKFVVAHYKVDGGDQQNYFLTFNSAEQRWEYTISGLMAGAEVDYYFQYEKDGPQYDSPHYTYTNAAPVSGVLAAVARR</sequence>
<proteinExistence type="inferred from homology"/>
<comment type="similarity">
    <text evidence="1 4">Belongs to the glycosyl hydrolase 26 family.</text>
</comment>
<feature type="region of interest" description="Disordered" evidence="5">
    <location>
        <begin position="526"/>
        <end position="563"/>
    </location>
</feature>
<dbReference type="PROSITE" id="PS51820">
    <property type="entry name" value="PA14"/>
    <property type="match status" value="1"/>
</dbReference>
<evidence type="ECO:0000256" key="1">
    <source>
        <dbReference type="ARBA" id="ARBA00007754"/>
    </source>
</evidence>
<dbReference type="InterPro" id="IPR047569">
    <property type="entry name" value="CBM56"/>
</dbReference>
<feature type="chain" id="PRO_5045952701" description="GH26 domain-containing protein" evidence="6">
    <location>
        <begin position="38"/>
        <end position="661"/>
    </location>
</feature>
<dbReference type="EMBL" id="JAFFZS010000032">
    <property type="protein sequence ID" value="MBN0048051.1"/>
    <property type="molecule type" value="Genomic_DNA"/>
</dbReference>
<comment type="caution">
    <text evidence="10">The sequence shown here is derived from an EMBL/GenBank/DDBJ whole genome shotgun (WGS) entry which is preliminary data.</text>
</comment>
<feature type="compositionally biased region" description="Pro residues" evidence="5">
    <location>
        <begin position="533"/>
        <end position="548"/>
    </location>
</feature>
<dbReference type="RefSeq" id="WP_205386175.1">
    <property type="nucleotide sequence ID" value="NZ_JAFFZS010000032.1"/>
</dbReference>
<evidence type="ECO:0000256" key="5">
    <source>
        <dbReference type="SAM" id="MobiDB-lite"/>
    </source>
</evidence>
<dbReference type="InterPro" id="IPR011658">
    <property type="entry name" value="PA14_dom"/>
</dbReference>
<dbReference type="Gene3D" id="3.90.182.10">
    <property type="entry name" value="Toxin - Anthrax Protective Antigen,domain 1"/>
    <property type="match status" value="1"/>
</dbReference>
<feature type="domain" description="GH26" evidence="7">
    <location>
        <begin position="162"/>
        <end position="500"/>
    </location>
</feature>
<protein>
    <recommendedName>
        <fullName evidence="12">GH26 domain-containing protein</fullName>
    </recommendedName>
</protein>
<keyword evidence="6" id="KW-0732">Signal</keyword>
<dbReference type="Proteomes" id="UP000788262">
    <property type="component" value="Unassembled WGS sequence"/>
</dbReference>
<accession>A0ABS2VYG9</accession>